<evidence type="ECO:0000256" key="1">
    <source>
        <dbReference type="SAM" id="Phobius"/>
    </source>
</evidence>
<dbReference type="EMBL" id="VANI01000039">
    <property type="protein sequence ID" value="TLM73180.1"/>
    <property type="molecule type" value="Genomic_DNA"/>
</dbReference>
<name>A0ABY2UGD0_9GAMM</name>
<gene>
    <name evidence="2" type="ORF">FDY93_19180</name>
</gene>
<protein>
    <submittedName>
        <fullName evidence="2">Uncharacterized protein</fullName>
    </submittedName>
</protein>
<keyword evidence="1" id="KW-0812">Transmembrane</keyword>
<keyword evidence="3" id="KW-1185">Reference proteome</keyword>
<reference evidence="2 3" key="1">
    <citation type="submission" date="2019-05" db="EMBL/GenBank/DDBJ databases">
        <title>Microbulbifer harenosus sp. nov., an alginate-degrading bacterium isolated from coastal sand.</title>
        <authorList>
            <person name="Huang H."/>
            <person name="Mo K."/>
            <person name="Bao S."/>
        </authorList>
    </citation>
    <scope>NUCLEOTIDE SEQUENCE [LARGE SCALE GENOMIC DNA]</scope>
    <source>
        <strain evidence="2 3">HB161719</strain>
    </source>
</reference>
<proteinExistence type="predicted"/>
<evidence type="ECO:0000313" key="3">
    <source>
        <dbReference type="Proteomes" id="UP000306791"/>
    </source>
</evidence>
<comment type="caution">
    <text evidence="2">The sequence shown here is derived from an EMBL/GenBank/DDBJ whole genome shotgun (WGS) entry which is preliminary data.</text>
</comment>
<accession>A0ABY2UGD0</accession>
<dbReference type="RefSeq" id="WP_138237366.1">
    <property type="nucleotide sequence ID" value="NZ_CP185860.1"/>
</dbReference>
<dbReference type="Proteomes" id="UP000306791">
    <property type="component" value="Unassembled WGS sequence"/>
</dbReference>
<feature type="transmembrane region" description="Helical" evidence="1">
    <location>
        <begin position="21"/>
        <end position="43"/>
    </location>
</feature>
<organism evidence="2 3">
    <name type="scientific">Microbulbifer harenosus</name>
    <dbReference type="NCBI Taxonomy" id="2576840"/>
    <lineage>
        <taxon>Bacteria</taxon>
        <taxon>Pseudomonadati</taxon>
        <taxon>Pseudomonadota</taxon>
        <taxon>Gammaproteobacteria</taxon>
        <taxon>Cellvibrionales</taxon>
        <taxon>Microbulbiferaceae</taxon>
        <taxon>Microbulbifer</taxon>
    </lineage>
</organism>
<sequence length="85" mass="9267">MKFTEKELKLIQKAEARVKQMVLTRVIAIVIAVVLIMLFFLGLVSSEELAYGAFGLAVLSIISPQLGGAPKYEQLVSVLSAKLEC</sequence>
<keyword evidence="1" id="KW-1133">Transmembrane helix</keyword>
<evidence type="ECO:0000313" key="2">
    <source>
        <dbReference type="EMBL" id="TLM73180.1"/>
    </source>
</evidence>
<keyword evidence="1" id="KW-0472">Membrane</keyword>